<keyword evidence="4" id="KW-0808">Transferase</keyword>
<dbReference type="GO" id="GO:0008483">
    <property type="term" value="F:transaminase activity"/>
    <property type="evidence" value="ECO:0007669"/>
    <property type="project" value="UniProtKB-KW"/>
</dbReference>
<comment type="similarity">
    <text evidence="2">Belongs to the class-I pyridoxal-phosphate-dependent aminotransferase family.</text>
</comment>
<dbReference type="PANTHER" id="PTHR46383:SF1">
    <property type="entry name" value="ASPARTATE AMINOTRANSFERASE"/>
    <property type="match status" value="1"/>
</dbReference>
<evidence type="ECO:0000256" key="4">
    <source>
        <dbReference type="ARBA" id="ARBA00022679"/>
    </source>
</evidence>
<reference evidence="7" key="1">
    <citation type="submission" date="2018-05" db="EMBL/GenBank/DDBJ databases">
        <authorList>
            <person name="Lanie J.A."/>
            <person name="Ng W.-L."/>
            <person name="Kazmierczak K.M."/>
            <person name="Andrzejewski T.M."/>
            <person name="Davidsen T.M."/>
            <person name="Wayne K.J."/>
            <person name="Tettelin H."/>
            <person name="Glass J.I."/>
            <person name="Rusch D."/>
            <person name="Podicherti R."/>
            <person name="Tsui H.-C.T."/>
            <person name="Winkler M.E."/>
        </authorList>
    </citation>
    <scope>NUCLEOTIDE SEQUENCE</scope>
</reference>
<dbReference type="Gene3D" id="3.90.1150.10">
    <property type="entry name" value="Aspartate Aminotransferase, domain 1"/>
    <property type="match status" value="1"/>
</dbReference>
<evidence type="ECO:0000256" key="3">
    <source>
        <dbReference type="ARBA" id="ARBA00022576"/>
    </source>
</evidence>
<gene>
    <name evidence="7" type="ORF">METZ01_LOCUS43627</name>
</gene>
<dbReference type="EMBL" id="UINC01001922">
    <property type="protein sequence ID" value="SUZ90773.1"/>
    <property type="molecule type" value="Genomic_DNA"/>
</dbReference>
<evidence type="ECO:0000256" key="2">
    <source>
        <dbReference type="ARBA" id="ARBA00007441"/>
    </source>
</evidence>
<dbReference type="GO" id="GO:0030170">
    <property type="term" value="F:pyridoxal phosphate binding"/>
    <property type="evidence" value="ECO:0007669"/>
    <property type="project" value="InterPro"/>
</dbReference>
<comment type="cofactor">
    <cofactor evidence="1">
        <name>pyridoxal 5'-phosphate</name>
        <dbReference type="ChEBI" id="CHEBI:597326"/>
    </cofactor>
</comment>
<dbReference type="AlphaFoldDB" id="A0A381RPG3"/>
<dbReference type="Pfam" id="PF00155">
    <property type="entry name" value="Aminotran_1_2"/>
    <property type="match status" value="1"/>
</dbReference>
<dbReference type="PANTHER" id="PTHR46383">
    <property type="entry name" value="ASPARTATE AMINOTRANSFERASE"/>
    <property type="match status" value="1"/>
</dbReference>
<protein>
    <recommendedName>
        <fullName evidence="6">Aminotransferase class I/classII large domain-containing protein</fullName>
    </recommendedName>
</protein>
<dbReference type="Gene3D" id="3.40.640.10">
    <property type="entry name" value="Type I PLP-dependent aspartate aminotransferase-like (Major domain)"/>
    <property type="match status" value="1"/>
</dbReference>
<evidence type="ECO:0000256" key="5">
    <source>
        <dbReference type="ARBA" id="ARBA00022898"/>
    </source>
</evidence>
<keyword evidence="3" id="KW-0032">Aminotransferase</keyword>
<dbReference type="InterPro" id="IPR004839">
    <property type="entry name" value="Aminotransferase_I/II_large"/>
</dbReference>
<name>A0A381RPG3_9ZZZZ</name>
<dbReference type="SUPFAM" id="SSF53383">
    <property type="entry name" value="PLP-dependent transferases"/>
    <property type="match status" value="1"/>
</dbReference>
<organism evidence="7">
    <name type="scientific">marine metagenome</name>
    <dbReference type="NCBI Taxonomy" id="408172"/>
    <lineage>
        <taxon>unclassified sequences</taxon>
        <taxon>metagenomes</taxon>
        <taxon>ecological metagenomes</taxon>
    </lineage>
</organism>
<dbReference type="InterPro" id="IPR015422">
    <property type="entry name" value="PyrdxlP-dep_Trfase_small"/>
</dbReference>
<feature type="non-terminal residue" evidence="7">
    <location>
        <position position="1"/>
    </location>
</feature>
<dbReference type="InterPro" id="IPR015421">
    <property type="entry name" value="PyrdxlP-dep_Trfase_major"/>
</dbReference>
<proteinExistence type="inferred from homology"/>
<keyword evidence="5" id="KW-0663">Pyridoxal phosphate</keyword>
<accession>A0A381RPG3</accession>
<dbReference type="InterPro" id="IPR015424">
    <property type="entry name" value="PyrdxlP-dep_Trfase"/>
</dbReference>
<sequence>SYSSIATLTGRSVHRFELDVNQDYQINIQTLDSVYQEAIDSGRNPKILILNSPCNPVGNISSKEELKLVAQWAKEKDIYILSDEIYSLVTHDGFTHHTIAEYYPEKTIIFGGLSKHLSLGGWRFGMAILPKGDESISLIQSFQSIAGSIWSCVPGPIQYTAILAYSGNRNIDDYIKTCTKIHGIRTHYVHGKLSSMGLTSPKPSGAFYIYPSFKKWSTKLEKMGITTCEELSTYLLDHYSIATLPGSAFGDDTNNLCLRLSTSFLDMETDDQAQKILDAYSEENDPKLFMEKHHPRTTLFLEKMRKFIAEINE</sequence>
<dbReference type="CDD" id="cd00609">
    <property type="entry name" value="AAT_like"/>
    <property type="match status" value="1"/>
</dbReference>
<feature type="domain" description="Aminotransferase class I/classII large" evidence="6">
    <location>
        <begin position="1"/>
        <end position="273"/>
    </location>
</feature>
<dbReference type="InterPro" id="IPR050596">
    <property type="entry name" value="AspAT/PAT-like"/>
</dbReference>
<dbReference type="GO" id="GO:0006520">
    <property type="term" value="P:amino acid metabolic process"/>
    <property type="evidence" value="ECO:0007669"/>
    <property type="project" value="InterPro"/>
</dbReference>
<evidence type="ECO:0000256" key="1">
    <source>
        <dbReference type="ARBA" id="ARBA00001933"/>
    </source>
</evidence>
<evidence type="ECO:0000259" key="6">
    <source>
        <dbReference type="Pfam" id="PF00155"/>
    </source>
</evidence>
<evidence type="ECO:0000313" key="7">
    <source>
        <dbReference type="EMBL" id="SUZ90773.1"/>
    </source>
</evidence>